<evidence type="ECO:0000256" key="5">
    <source>
        <dbReference type="ARBA" id="ARBA00023180"/>
    </source>
</evidence>
<dbReference type="PROSITE" id="PS00122">
    <property type="entry name" value="CARBOXYLESTERASE_B_1"/>
    <property type="match status" value="1"/>
</dbReference>
<gene>
    <name evidence="8" type="ORF">LSINAPIS_LOCUS8006</name>
</gene>
<dbReference type="Pfam" id="PF00135">
    <property type="entry name" value="COesterase"/>
    <property type="match status" value="1"/>
</dbReference>
<evidence type="ECO:0000259" key="7">
    <source>
        <dbReference type="Pfam" id="PF00135"/>
    </source>
</evidence>
<reference evidence="8 9" key="1">
    <citation type="submission" date="2017-07" db="EMBL/GenBank/DDBJ databases">
        <authorList>
            <person name="Talla V."/>
            <person name="Backstrom N."/>
        </authorList>
    </citation>
    <scope>NUCLEOTIDE SEQUENCE [LARGE SCALE GENOMIC DNA]</scope>
</reference>
<dbReference type="InterPro" id="IPR029058">
    <property type="entry name" value="AB_hydrolase_fold"/>
</dbReference>
<proteinExistence type="inferred from homology"/>
<keyword evidence="3 6" id="KW-0378">Hydrolase</keyword>
<keyword evidence="2" id="KW-0719">Serine esterase</keyword>
<evidence type="ECO:0000313" key="9">
    <source>
        <dbReference type="Proteomes" id="UP000324832"/>
    </source>
</evidence>
<name>A0A5E4QFQ5_9NEOP</name>
<keyword evidence="5" id="KW-0325">Glycoprotein</keyword>
<dbReference type="PANTHER" id="PTHR43142">
    <property type="entry name" value="CARBOXYLIC ESTER HYDROLASE"/>
    <property type="match status" value="1"/>
</dbReference>
<dbReference type="EC" id="3.1.1.-" evidence="6"/>
<dbReference type="AlphaFoldDB" id="A0A5E4QFQ5"/>
<comment type="similarity">
    <text evidence="1 6">Belongs to the type-B carboxylesterase/lipase family.</text>
</comment>
<dbReference type="Gene3D" id="3.40.50.1820">
    <property type="entry name" value="alpha/beta hydrolase"/>
    <property type="match status" value="1"/>
</dbReference>
<keyword evidence="9" id="KW-1185">Reference proteome</keyword>
<evidence type="ECO:0000256" key="3">
    <source>
        <dbReference type="ARBA" id="ARBA00022801"/>
    </source>
</evidence>
<evidence type="ECO:0000256" key="2">
    <source>
        <dbReference type="ARBA" id="ARBA00022487"/>
    </source>
</evidence>
<dbReference type="SUPFAM" id="SSF53474">
    <property type="entry name" value="alpha/beta-Hydrolases"/>
    <property type="match status" value="1"/>
</dbReference>
<dbReference type="Proteomes" id="UP000324832">
    <property type="component" value="Unassembled WGS sequence"/>
</dbReference>
<feature type="domain" description="Carboxylesterase type B" evidence="7">
    <location>
        <begin position="59"/>
        <end position="493"/>
    </location>
</feature>
<dbReference type="PANTHER" id="PTHR43142:SF1">
    <property type="entry name" value="CARBOXYLIC ESTER HYDROLASE"/>
    <property type="match status" value="1"/>
</dbReference>
<dbReference type="InterPro" id="IPR002018">
    <property type="entry name" value="CarbesteraseB"/>
</dbReference>
<evidence type="ECO:0000313" key="8">
    <source>
        <dbReference type="EMBL" id="VVC96524.1"/>
    </source>
</evidence>
<sequence length="493" mass="54876">MAVETPTHHSHWQSGTAVHLTTFIMKVGETCSKNDAYEVGGAVVSVGSPAGEAAQRPGAGQQRLAARSPRPALSWTGTLDAFDEHIRCVQRFTKSWITGYENCLTLNIYTPAHSSGKPYPVMVYIHGGGFRDGSGSPFLYGPEYLMKHGIILVTFNYRLEVMGFLCLGIKEASGNMGLKDQVAALRWIMRNIKVFGGDPDNITLFGESAGSASVLYHIVSPLSKGLFHKAILQSGSAISPWSTQFEPLKTASLLAREMGHVTNDPQQLYQLFKNKTPMELLSTRVPRAIGDITLSENIFVPCIENVIDNNEQFITNSPYNLILLNQFNKVPLIIGYNDAEGYMFVAKENETTITDFNVLSSLPRDLSFPSEIIKIKTAKELQDLYFDESSPKTSPDKLAKYQGDSCIVFPVVKTIDMLLKYSEEPIYSYKFSRDGWMNLVKILFGFGRFPGASHADELFYIFKTGLELPIALLETDVISKMTTMWTNFAKYKN</sequence>
<evidence type="ECO:0000256" key="4">
    <source>
        <dbReference type="ARBA" id="ARBA00023157"/>
    </source>
</evidence>
<dbReference type="InterPro" id="IPR019826">
    <property type="entry name" value="Carboxylesterase_B_AS"/>
</dbReference>
<organism evidence="8 9">
    <name type="scientific">Leptidea sinapis</name>
    <dbReference type="NCBI Taxonomy" id="189913"/>
    <lineage>
        <taxon>Eukaryota</taxon>
        <taxon>Metazoa</taxon>
        <taxon>Ecdysozoa</taxon>
        <taxon>Arthropoda</taxon>
        <taxon>Hexapoda</taxon>
        <taxon>Insecta</taxon>
        <taxon>Pterygota</taxon>
        <taxon>Neoptera</taxon>
        <taxon>Endopterygota</taxon>
        <taxon>Lepidoptera</taxon>
        <taxon>Glossata</taxon>
        <taxon>Ditrysia</taxon>
        <taxon>Papilionoidea</taxon>
        <taxon>Pieridae</taxon>
        <taxon>Dismorphiinae</taxon>
        <taxon>Leptidea</taxon>
    </lineage>
</organism>
<evidence type="ECO:0000256" key="1">
    <source>
        <dbReference type="ARBA" id="ARBA00005964"/>
    </source>
</evidence>
<protein>
    <recommendedName>
        <fullName evidence="6">Carboxylic ester hydrolase</fullName>
        <ecNumber evidence="6">3.1.1.-</ecNumber>
    </recommendedName>
</protein>
<keyword evidence="4" id="KW-1015">Disulfide bond</keyword>
<accession>A0A5E4QFQ5</accession>
<dbReference type="GO" id="GO:0052689">
    <property type="term" value="F:carboxylic ester hydrolase activity"/>
    <property type="evidence" value="ECO:0007669"/>
    <property type="project" value="UniProtKB-KW"/>
</dbReference>
<evidence type="ECO:0000256" key="6">
    <source>
        <dbReference type="RuleBase" id="RU361235"/>
    </source>
</evidence>
<dbReference type="EMBL" id="FZQP02002769">
    <property type="protein sequence ID" value="VVC96524.1"/>
    <property type="molecule type" value="Genomic_DNA"/>
</dbReference>